<dbReference type="CDD" id="cd08368">
    <property type="entry name" value="LIM"/>
    <property type="match status" value="2"/>
</dbReference>
<evidence type="ECO:0000259" key="7">
    <source>
        <dbReference type="PROSITE" id="PS50023"/>
    </source>
</evidence>
<dbReference type="eggNOG" id="KOG1703">
    <property type="taxonomic scope" value="Eukaryota"/>
</dbReference>
<evidence type="ECO:0000313" key="9">
    <source>
        <dbReference type="Proteomes" id="UP000054408"/>
    </source>
</evidence>
<keyword evidence="4 5" id="KW-0440">LIM domain</keyword>
<gene>
    <name evidence="8" type="ORF">AMSG_00923</name>
</gene>
<feature type="region of interest" description="Disordered" evidence="6">
    <location>
        <begin position="130"/>
        <end position="173"/>
    </location>
</feature>
<organism evidence="8 9">
    <name type="scientific">Thecamonas trahens ATCC 50062</name>
    <dbReference type="NCBI Taxonomy" id="461836"/>
    <lineage>
        <taxon>Eukaryota</taxon>
        <taxon>Apusozoa</taxon>
        <taxon>Apusomonadida</taxon>
        <taxon>Apusomonadidae</taxon>
        <taxon>Thecamonas</taxon>
    </lineage>
</organism>
<dbReference type="AlphaFoldDB" id="A0A0L0DIS1"/>
<dbReference type="PROSITE" id="PS50023">
    <property type="entry name" value="LIM_DOMAIN_2"/>
    <property type="match status" value="2"/>
</dbReference>
<feature type="compositionally biased region" description="Gly residues" evidence="6">
    <location>
        <begin position="285"/>
        <end position="299"/>
    </location>
</feature>
<feature type="compositionally biased region" description="Low complexity" evidence="6">
    <location>
        <begin position="210"/>
        <end position="226"/>
    </location>
</feature>
<feature type="domain" description="LIM zinc-binding" evidence="7">
    <location>
        <begin position="1"/>
        <end position="51"/>
    </location>
</feature>
<reference evidence="8 9" key="1">
    <citation type="submission" date="2010-05" db="EMBL/GenBank/DDBJ databases">
        <title>The Genome Sequence of Thecamonas trahens ATCC 50062.</title>
        <authorList>
            <consortium name="The Broad Institute Genome Sequencing Platform"/>
            <person name="Russ C."/>
            <person name="Cuomo C."/>
            <person name="Shea T."/>
            <person name="Young S.K."/>
            <person name="Zeng Q."/>
            <person name="Koehrsen M."/>
            <person name="Haas B."/>
            <person name="Borodovsky M."/>
            <person name="Guigo R."/>
            <person name="Alvarado L."/>
            <person name="Berlin A."/>
            <person name="Bochicchio J."/>
            <person name="Borenstein D."/>
            <person name="Chapman S."/>
            <person name="Chen Z."/>
            <person name="Freedman E."/>
            <person name="Gellesch M."/>
            <person name="Goldberg J."/>
            <person name="Griggs A."/>
            <person name="Gujja S."/>
            <person name="Heilman E."/>
            <person name="Heiman D."/>
            <person name="Hepburn T."/>
            <person name="Howarth C."/>
            <person name="Jen D."/>
            <person name="Larson L."/>
            <person name="Mehta T."/>
            <person name="Park D."/>
            <person name="Pearson M."/>
            <person name="Roberts A."/>
            <person name="Saif S."/>
            <person name="Shenoy N."/>
            <person name="Sisk P."/>
            <person name="Stolte C."/>
            <person name="Sykes S."/>
            <person name="Thomson T."/>
            <person name="Walk T."/>
            <person name="White J."/>
            <person name="Yandava C."/>
            <person name="Burger G."/>
            <person name="Gray M.W."/>
            <person name="Holland P.W.H."/>
            <person name="King N."/>
            <person name="Lang F.B.F."/>
            <person name="Roger A.J."/>
            <person name="Ruiz-Trillo I."/>
            <person name="Lander E."/>
            <person name="Nusbaum C."/>
        </authorList>
    </citation>
    <scope>NUCLEOTIDE SEQUENCE [LARGE SCALE GENOMIC DNA]</scope>
    <source>
        <strain evidence="8 9">ATCC 50062</strain>
    </source>
</reference>
<evidence type="ECO:0000256" key="4">
    <source>
        <dbReference type="ARBA" id="ARBA00023038"/>
    </source>
</evidence>
<accession>A0A0L0DIS1</accession>
<dbReference type="OrthoDB" id="8062037at2759"/>
<feature type="region of interest" description="Disordered" evidence="6">
    <location>
        <begin position="245"/>
        <end position="300"/>
    </location>
</feature>
<evidence type="ECO:0000256" key="5">
    <source>
        <dbReference type="PROSITE-ProRule" id="PRU00125"/>
    </source>
</evidence>
<evidence type="ECO:0000313" key="8">
    <source>
        <dbReference type="EMBL" id="KNC52095.1"/>
    </source>
</evidence>
<keyword evidence="3 5" id="KW-0862">Zinc</keyword>
<dbReference type="PROSITE" id="PS00478">
    <property type="entry name" value="LIM_DOMAIN_1"/>
    <property type="match status" value="1"/>
</dbReference>
<dbReference type="GeneID" id="25560698"/>
<keyword evidence="9" id="KW-1185">Reference proteome</keyword>
<dbReference type="EMBL" id="GL349436">
    <property type="protein sequence ID" value="KNC52095.1"/>
    <property type="molecule type" value="Genomic_DNA"/>
</dbReference>
<evidence type="ECO:0000256" key="2">
    <source>
        <dbReference type="ARBA" id="ARBA00022737"/>
    </source>
</evidence>
<evidence type="ECO:0000256" key="1">
    <source>
        <dbReference type="ARBA" id="ARBA00022723"/>
    </source>
</evidence>
<dbReference type="PANTHER" id="PTHR24212:SF8">
    <property type="entry name" value="LIM ZINC FINGER DOMAIN CONTAINING PROTEIN"/>
    <property type="match status" value="1"/>
</dbReference>
<dbReference type="RefSeq" id="XP_013762100.1">
    <property type="nucleotide sequence ID" value="XM_013906646.1"/>
</dbReference>
<feature type="region of interest" description="Disordered" evidence="6">
    <location>
        <begin position="204"/>
        <end position="232"/>
    </location>
</feature>
<feature type="domain" description="LIM zinc-binding" evidence="7">
    <location>
        <begin position="53"/>
        <end position="115"/>
    </location>
</feature>
<keyword evidence="2" id="KW-0677">Repeat</keyword>
<dbReference type="SMART" id="SM00132">
    <property type="entry name" value="LIM"/>
    <property type="match status" value="2"/>
</dbReference>
<dbReference type="PANTHER" id="PTHR24212">
    <property type="entry name" value="ZYXIN/TRIP6"/>
    <property type="match status" value="1"/>
</dbReference>
<keyword evidence="1 5" id="KW-0479">Metal-binding</keyword>
<name>A0A0L0DIS1_THETB</name>
<dbReference type="GO" id="GO:0046872">
    <property type="term" value="F:metal ion binding"/>
    <property type="evidence" value="ECO:0007669"/>
    <property type="project" value="UniProtKB-KW"/>
</dbReference>
<evidence type="ECO:0000256" key="3">
    <source>
        <dbReference type="ARBA" id="ARBA00022833"/>
    </source>
</evidence>
<dbReference type="Pfam" id="PF00412">
    <property type="entry name" value="LIM"/>
    <property type="match status" value="2"/>
</dbReference>
<feature type="compositionally biased region" description="Low complexity" evidence="6">
    <location>
        <begin position="138"/>
        <end position="153"/>
    </location>
</feature>
<protein>
    <recommendedName>
        <fullName evidence="7">LIM zinc-binding domain-containing protein</fullName>
    </recommendedName>
</protein>
<sequence>MGSSFVSALGKSFHNRCFVCSQCRRVLGSSTFVEKDGAVFCTECKNPSATHQGLCAGCDLPLGSGRILTACGSKYHPHCLVCARCRGPLPSLTSFIIFDNKPLCGEACAIALATGDVSRPVSVLSATPIAGGGGEGQSSSNALDSLLNDLSQPAGGGDTGGAPAQQPASQQGSELDGLLEQLDGTENRDRSESSALDMLMARLDGGTGDAQSAPASQPAAAAQPASTTSGSALDDLLGELETEPAAGAAAQPQPVAAQPQPARNHTESEAFDMDDLLAELEPEAAGGGQSQAADIGGGVTQSELDDLDALLTQLT</sequence>
<dbReference type="SUPFAM" id="SSF57716">
    <property type="entry name" value="Glucocorticoid receptor-like (DNA-binding domain)"/>
    <property type="match status" value="1"/>
</dbReference>
<proteinExistence type="predicted"/>
<evidence type="ECO:0000256" key="6">
    <source>
        <dbReference type="SAM" id="MobiDB-lite"/>
    </source>
</evidence>
<dbReference type="Proteomes" id="UP000054408">
    <property type="component" value="Unassembled WGS sequence"/>
</dbReference>
<feature type="compositionally biased region" description="Low complexity" evidence="6">
    <location>
        <begin position="245"/>
        <end position="262"/>
    </location>
</feature>
<dbReference type="InterPro" id="IPR001781">
    <property type="entry name" value="Znf_LIM"/>
</dbReference>
<feature type="compositionally biased region" description="Low complexity" evidence="6">
    <location>
        <begin position="161"/>
        <end position="173"/>
    </location>
</feature>
<feature type="compositionally biased region" description="Acidic residues" evidence="6">
    <location>
        <begin position="269"/>
        <end position="282"/>
    </location>
</feature>
<dbReference type="STRING" id="461836.A0A0L0DIS1"/>
<dbReference type="Gene3D" id="2.10.110.10">
    <property type="entry name" value="Cysteine Rich Protein"/>
    <property type="match status" value="2"/>
</dbReference>